<dbReference type="Proteomes" id="UP001165297">
    <property type="component" value="Unassembled WGS sequence"/>
</dbReference>
<comment type="caution">
    <text evidence="3">The sequence shown here is derived from an EMBL/GenBank/DDBJ whole genome shotgun (WGS) entry which is preliminary data.</text>
</comment>
<dbReference type="EMBL" id="JAJADQ010000007">
    <property type="protein sequence ID" value="MCB2378874.1"/>
    <property type="molecule type" value="Genomic_DNA"/>
</dbReference>
<name>A0ABS8AHE8_9BACT</name>
<organism evidence="3 4">
    <name type="scientific">Hymenobacter nitidus</name>
    <dbReference type="NCBI Taxonomy" id="2880929"/>
    <lineage>
        <taxon>Bacteria</taxon>
        <taxon>Pseudomonadati</taxon>
        <taxon>Bacteroidota</taxon>
        <taxon>Cytophagia</taxon>
        <taxon>Cytophagales</taxon>
        <taxon>Hymenobacteraceae</taxon>
        <taxon>Hymenobacter</taxon>
    </lineage>
</organism>
<feature type="chain" id="PRO_5046938339" evidence="1">
    <location>
        <begin position="22"/>
        <end position="241"/>
    </location>
</feature>
<gene>
    <name evidence="3" type="ORF">LGH70_14830</name>
</gene>
<accession>A0ABS8AHE8</accession>
<dbReference type="PANTHER" id="PTHR39200:SF1">
    <property type="entry name" value="AUTO-TRANSPORTER ADHESIN HEAD GIN DOMAIN-CONTAINING PROTEIN-RELATED"/>
    <property type="match status" value="1"/>
</dbReference>
<dbReference type="InterPro" id="IPR021255">
    <property type="entry name" value="DUF2807"/>
</dbReference>
<evidence type="ECO:0000259" key="2">
    <source>
        <dbReference type="Pfam" id="PF10988"/>
    </source>
</evidence>
<dbReference type="PROSITE" id="PS51257">
    <property type="entry name" value="PROKAR_LIPOPROTEIN"/>
    <property type="match status" value="1"/>
</dbReference>
<feature type="domain" description="Putative auto-transporter adhesin head GIN" evidence="2">
    <location>
        <begin position="44"/>
        <end position="225"/>
    </location>
</feature>
<evidence type="ECO:0000313" key="4">
    <source>
        <dbReference type="Proteomes" id="UP001165297"/>
    </source>
</evidence>
<dbReference type="PANTHER" id="PTHR39200">
    <property type="entry name" value="HYPOTHETICAL EXPORTED PROTEIN"/>
    <property type="match status" value="1"/>
</dbReference>
<sequence>MNKLLSLCLLALSLLLAGCHGDIFPDKITGSGPVVAENRTVSGFSRLDLAVDADLYLTQGPTSAVRIEAQQNILDVLETNVSGERLSIGYGRVNVRRHEPIKIFISTPALSSVSVSGSGHIIGQNTWRADKLSISLSGSGSVELSLLGVQSLGTDISGSGWVRLAGDAARYDGHLSGSGAVEAFTLTVQAAEVRMSGSGSTRLTATQSLYASISGSGAVYYKGRPALTVHTSGSGRVVDAN</sequence>
<proteinExistence type="predicted"/>
<reference evidence="3" key="1">
    <citation type="submission" date="2021-10" db="EMBL/GenBank/DDBJ databases">
        <authorList>
            <person name="Dean J.D."/>
            <person name="Kim M.K."/>
            <person name="Newey C.N."/>
            <person name="Stoker T.S."/>
            <person name="Thompson D.W."/>
            <person name="Grose J.H."/>
        </authorList>
    </citation>
    <scope>NUCLEOTIDE SEQUENCE</scope>
    <source>
        <strain evidence="3">BT635</strain>
    </source>
</reference>
<evidence type="ECO:0000313" key="3">
    <source>
        <dbReference type="EMBL" id="MCB2378874.1"/>
    </source>
</evidence>
<protein>
    <submittedName>
        <fullName evidence="3">DUF2807 domain-containing protein</fullName>
    </submittedName>
</protein>
<evidence type="ECO:0000256" key="1">
    <source>
        <dbReference type="SAM" id="SignalP"/>
    </source>
</evidence>
<dbReference type="RefSeq" id="WP_226187088.1">
    <property type="nucleotide sequence ID" value="NZ_JAJADQ010000007.1"/>
</dbReference>
<dbReference type="Gene3D" id="2.160.20.120">
    <property type="match status" value="1"/>
</dbReference>
<keyword evidence="4" id="KW-1185">Reference proteome</keyword>
<dbReference type="Pfam" id="PF10988">
    <property type="entry name" value="DUF2807"/>
    <property type="match status" value="1"/>
</dbReference>
<keyword evidence="1" id="KW-0732">Signal</keyword>
<feature type="signal peptide" evidence="1">
    <location>
        <begin position="1"/>
        <end position="21"/>
    </location>
</feature>